<dbReference type="Gene3D" id="1.20.1250.20">
    <property type="entry name" value="MFS general substrate transporter like domains"/>
    <property type="match status" value="1"/>
</dbReference>
<feature type="transmembrane region" description="Helical" evidence="6">
    <location>
        <begin position="159"/>
        <end position="184"/>
    </location>
</feature>
<evidence type="ECO:0000313" key="9">
    <source>
        <dbReference type="Proteomes" id="UP000440004"/>
    </source>
</evidence>
<evidence type="ECO:0000256" key="4">
    <source>
        <dbReference type="ARBA" id="ARBA00022989"/>
    </source>
</evidence>
<dbReference type="SUPFAM" id="SSF103473">
    <property type="entry name" value="MFS general substrate transporter"/>
    <property type="match status" value="1"/>
</dbReference>
<comment type="subcellular location">
    <subcellularLocation>
        <location evidence="1">Cell membrane</location>
        <topology evidence="1">Multi-pass membrane protein</topology>
    </subcellularLocation>
</comment>
<dbReference type="InterPro" id="IPR011701">
    <property type="entry name" value="MFS"/>
</dbReference>
<feature type="transmembrane region" description="Helical" evidence="6">
    <location>
        <begin position="122"/>
        <end position="147"/>
    </location>
</feature>
<dbReference type="EMBL" id="WHNX01000001">
    <property type="protein sequence ID" value="MPW24362.1"/>
    <property type="molecule type" value="Genomic_DNA"/>
</dbReference>
<proteinExistence type="predicted"/>
<keyword evidence="2" id="KW-0813">Transport</keyword>
<evidence type="ECO:0000256" key="5">
    <source>
        <dbReference type="ARBA" id="ARBA00023136"/>
    </source>
</evidence>
<dbReference type="InterPro" id="IPR020846">
    <property type="entry name" value="MFS_dom"/>
</dbReference>
<dbReference type="PROSITE" id="PS50850">
    <property type="entry name" value="MFS"/>
    <property type="match status" value="1"/>
</dbReference>
<name>A0A6A7K4I7_9FIRM</name>
<feature type="domain" description="Major facilitator superfamily (MFS) profile" evidence="7">
    <location>
        <begin position="27"/>
        <end position="409"/>
    </location>
</feature>
<evidence type="ECO:0000256" key="2">
    <source>
        <dbReference type="ARBA" id="ARBA00022448"/>
    </source>
</evidence>
<feature type="transmembrane region" description="Helical" evidence="6">
    <location>
        <begin position="294"/>
        <end position="313"/>
    </location>
</feature>
<feature type="transmembrane region" description="Helical" evidence="6">
    <location>
        <begin position="319"/>
        <end position="341"/>
    </location>
</feature>
<evidence type="ECO:0000256" key="6">
    <source>
        <dbReference type="SAM" id="Phobius"/>
    </source>
</evidence>
<dbReference type="PANTHER" id="PTHR23506:SF23">
    <property type="entry name" value="GH10249P"/>
    <property type="match status" value="1"/>
</dbReference>
<gene>
    <name evidence="8" type="ORF">GC105_00965</name>
</gene>
<dbReference type="Pfam" id="PF07690">
    <property type="entry name" value="MFS_1"/>
    <property type="match status" value="1"/>
</dbReference>
<feature type="transmembrane region" description="Helical" evidence="6">
    <location>
        <begin position="267"/>
        <end position="287"/>
    </location>
</feature>
<dbReference type="PANTHER" id="PTHR23506">
    <property type="entry name" value="GH10249P"/>
    <property type="match status" value="1"/>
</dbReference>
<feature type="transmembrane region" description="Helical" evidence="6">
    <location>
        <begin position="228"/>
        <end position="247"/>
    </location>
</feature>
<evidence type="ECO:0000256" key="3">
    <source>
        <dbReference type="ARBA" id="ARBA00022692"/>
    </source>
</evidence>
<dbReference type="InterPro" id="IPR050930">
    <property type="entry name" value="MFS_Vesicular_Transporter"/>
</dbReference>
<feature type="transmembrane region" description="Helical" evidence="6">
    <location>
        <begin position="353"/>
        <end position="376"/>
    </location>
</feature>
<keyword evidence="4 6" id="KW-1133">Transmembrane helix</keyword>
<dbReference type="GO" id="GO:0005886">
    <property type="term" value="C:plasma membrane"/>
    <property type="evidence" value="ECO:0007669"/>
    <property type="project" value="UniProtKB-SubCell"/>
</dbReference>
<sequence>MCTYIWTPVFIYVLINNSHYIRFWSDLMDKKKIKIAIFAFSSVLMASMTASAILADISVHFPEVDKSIIQMVLTIPALLGMIFALVSGPLSTKISKKTLVLSALYCSFIGGSIAFFMGTISIYILLFSSVLIGIGQGINATMSMALIADYFKDDECSSLMGLQSAFVNGGSMVILLLAGILAGINWNFSYAVYLLYIPVIFIVVKNLSNDPPIHPIEDNHIPKGKLNLSVYFMCFIFFCFSTLIYVLPTNISLFISNNGLGDATSSGLANSLMSGVGALTGFGYGYLKRVLKNFVIPSAFIVGALGMLPLFIIGNLPSVFFATACAGFGLSLMFPSIMFIVSSSVAPSMSATAIAMAGASSSFGMFVSPLIINSLANQFGNGGEIIKFLIAIIGLFALSVIVLIGTHIIAKDKLRLIE</sequence>
<protein>
    <submittedName>
        <fullName evidence="8">MFS transporter</fullName>
    </submittedName>
</protein>
<feature type="transmembrane region" description="Helical" evidence="6">
    <location>
        <begin position="6"/>
        <end position="23"/>
    </location>
</feature>
<feature type="transmembrane region" description="Helical" evidence="6">
    <location>
        <begin position="388"/>
        <end position="410"/>
    </location>
</feature>
<keyword evidence="9" id="KW-1185">Reference proteome</keyword>
<dbReference type="Proteomes" id="UP000440004">
    <property type="component" value="Unassembled WGS sequence"/>
</dbReference>
<feature type="transmembrane region" description="Helical" evidence="6">
    <location>
        <begin position="190"/>
        <end position="207"/>
    </location>
</feature>
<dbReference type="AlphaFoldDB" id="A0A6A7K4I7"/>
<reference evidence="8 9" key="1">
    <citation type="submission" date="2019-10" db="EMBL/GenBank/DDBJ databases">
        <title>Alkalibaculum tamaniensis sp.nov., a new alkaliphilic acetogen, isolated on methoxylated aromatics from a mud volcano.</title>
        <authorList>
            <person name="Khomyakova M.A."/>
            <person name="Merkel A.Y."/>
            <person name="Bonch-Osmolovskaya E.A."/>
            <person name="Slobodkin A.I."/>
        </authorList>
    </citation>
    <scope>NUCLEOTIDE SEQUENCE [LARGE SCALE GENOMIC DNA]</scope>
    <source>
        <strain evidence="8 9">M08DMB</strain>
    </source>
</reference>
<accession>A0A6A7K4I7</accession>
<evidence type="ECO:0000313" key="8">
    <source>
        <dbReference type="EMBL" id="MPW24362.1"/>
    </source>
</evidence>
<keyword evidence="3 6" id="KW-0812">Transmembrane</keyword>
<feature type="transmembrane region" description="Helical" evidence="6">
    <location>
        <begin position="98"/>
        <end position="116"/>
    </location>
</feature>
<comment type="caution">
    <text evidence="8">The sequence shown here is derived from an EMBL/GenBank/DDBJ whole genome shotgun (WGS) entry which is preliminary data.</text>
</comment>
<keyword evidence="5 6" id="KW-0472">Membrane</keyword>
<dbReference type="GO" id="GO:0022857">
    <property type="term" value="F:transmembrane transporter activity"/>
    <property type="evidence" value="ECO:0007669"/>
    <property type="project" value="InterPro"/>
</dbReference>
<feature type="transmembrane region" description="Helical" evidence="6">
    <location>
        <begin position="35"/>
        <end position="55"/>
    </location>
</feature>
<evidence type="ECO:0000256" key="1">
    <source>
        <dbReference type="ARBA" id="ARBA00004651"/>
    </source>
</evidence>
<organism evidence="8 9">
    <name type="scientific">Alkalibaculum sporogenes</name>
    <dbReference type="NCBI Taxonomy" id="2655001"/>
    <lineage>
        <taxon>Bacteria</taxon>
        <taxon>Bacillati</taxon>
        <taxon>Bacillota</taxon>
        <taxon>Clostridia</taxon>
        <taxon>Eubacteriales</taxon>
        <taxon>Eubacteriaceae</taxon>
        <taxon>Alkalibaculum</taxon>
    </lineage>
</organism>
<evidence type="ECO:0000259" key="7">
    <source>
        <dbReference type="PROSITE" id="PS50850"/>
    </source>
</evidence>
<dbReference type="InterPro" id="IPR036259">
    <property type="entry name" value="MFS_trans_sf"/>
</dbReference>
<feature type="transmembrane region" description="Helical" evidence="6">
    <location>
        <begin position="67"/>
        <end position="86"/>
    </location>
</feature>